<comment type="function">
    <text evidence="1">Catalyzes the 2'-O-methylation of the ribose of cytidine 1402 (C1402) in 16S rRNA.</text>
</comment>
<dbReference type="CDD" id="cd11648">
    <property type="entry name" value="RsmI"/>
    <property type="match status" value="1"/>
</dbReference>
<gene>
    <name evidence="1 2" type="primary">rsmI</name>
    <name evidence="2" type="ORF">MCFN_02970</name>
</gene>
<dbReference type="InterPro" id="IPR014776">
    <property type="entry name" value="4pyrrole_Mease_sub2"/>
</dbReference>
<dbReference type="AlphaFoldDB" id="A0A059XMH0"/>
<keyword evidence="1" id="KW-0963">Cytoplasm</keyword>
<dbReference type="Gene3D" id="3.30.950.10">
    <property type="entry name" value="Methyltransferase, Cobalt-precorrin-4 Transmethylase, Domain 2"/>
    <property type="match status" value="1"/>
</dbReference>
<proteinExistence type="inferred from homology"/>
<keyword evidence="3" id="KW-1185">Reference proteome</keyword>
<evidence type="ECO:0000313" key="2">
    <source>
        <dbReference type="EMBL" id="AIA29709.1"/>
    </source>
</evidence>
<evidence type="ECO:0000313" key="3">
    <source>
        <dbReference type="Proteomes" id="UP000027088"/>
    </source>
</evidence>
<keyword evidence="1 2" id="KW-0489">Methyltransferase</keyword>
<dbReference type="OrthoDB" id="9809084at2"/>
<dbReference type="PIRSF" id="PIRSF005917">
    <property type="entry name" value="MTase_YraL"/>
    <property type="match status" value="1"/>
</dbReference>
<dbReference type="InterPro" id="IPR000878">
    <property type="entry name" value="4pyrrol_Mease"/>
</dbReference>
<dbReference type="InterPro" id="IPR014777">
    <property type="entry name" value="4pyrrole_Mease_sub1"/>
</dbReference>
<organism evidence="2 3">
    <name type="scientific">Mycoplasmopsis californica</name>
    <dbReference type="NCBI Taxonomy" id="2113"/>
    <lineage>
        <taxon>Bacteria</taxon>
        <taxon>Bacillati</taxon>
        <taxon>Mycoplasmatota</taxon>
        <taxon>Mycoplasmoidales</taxon>
        <taxon>Metamycoplasmataceae</taxon>
        <taxon>Mycoplasmopsis</taxon>
    </lineage>
</organism>
<reference evidence="2 3" key="1">
    <citation type="journal article" date="2014" name="Genome Announc.">
        <title>Complete Genome Sequence of the Bovine Mastitis Pathogen Mycoplasma californicum Strain ST-6T (ATCC 33461T).</title>
        <authorList>
            <person name="Calcutt M.J."/>
            <person name="Foecking M.F."/>
            <person name="Fox L.K."/>
        </authorList>
    </citation>
    <scope>NUCLEOTIDE SEQUENCE [LARGE SCALE GENOMIC DNA]</scope>
    <source>
        <strain evidence="2 3">ST-6</strain>
    </source>
</reference>
<name>A0A059XMH0_9BACT</name>
<keyword evidence="1 2" id="KW-0808">Transferase</keyword>
<dbReference type="InterPro" id="IPR035996">
    <property type="entry name" value="4pyrrol_Methylase_sf"/>
</dbReference>
<dbReference type="FunFam" id="3.40.1010.10:FF:000007">
    <property type="entry name" value="Ribosomal RNA small subunit methyltransferase I"/>
    <property type="match status" value="1"/>
</dbReference>
<dbReference type="KEGG" id="mcr:MCFN_02970"/>
<dbReference type="GO" id="GO:0005737">
    <property type="term" value="C:cytoplasm"/>
    <property type="evidence" value="ECO:0007669"/>
    <property type="project" value="UniProtKB-SubCell"/>
</dbReference>
<dbReference type="GO" id="GO:0070677">
    <property type="term" value="F:rRNA (cytosine-2'-O-)-methyltransferase activity"/>
    <property type="evidence" value="ECO:0007669"/>
    <property type="project" value="UniProtKB-UniRule"/>
</dbReference>
<dbReference type="PANTHER" id="PTHR46111">
    <property type="entry name" value="RIBOSOMAL RNA SMALL SUBUNIT METHYLTRANSFERASE I"/>
    <property type="match status" value="1"/>
</dbReference>
<dbReference type="InterPro" id="IPR008189">
    <property type="entry name" value="rRNA_ssu_MeTfrase_I"/>
</dbReference>
<dbReference type="Gene3D" id="3.40.1010.10">
    <property type="entry name" value="Cobalt-precorrin-4 Transmethylase, Domain 1"/>
    <property type="match status" value="1"/>
</dbReference>
<evidence type="ECO:0000256" key="1">
    <source>
        <dbReference type="HAMAP-Rule" id="MF_01877"/>
    </source>
</evidence>
<protein>
    <recommendedName>
        <fullName evidence="1">Ribosomal RNA small subunit methyltransferase I</fullName>
        <ecNumber evidence="1">2.1.1.198</ecNumber>
    </recommendedName>
    <alternativeName>
        <fullName evidence="1">16S rRNA 2'-O-ribose C1402 methyltransferase</fullName>
    </alternativeName>
    <alternativeName>
        <fullName evidence="1">rRNA (cytidine-2'-O-)-methyltransferase RsmI</fullName>
    </alternativeName>
</protein>
<dbReference type="PROSITE" id="PS01296">
    <property type="entry name" value="RSMI"/>
    <property type="match status" value="1"/>
</dbReference>
<dbReference type="EMBL" id="CP007521">
    <property type="protein sequence ID" value="AIA29709.1"/>
    <property type="molecule type" value="Genomic_DNA"/>
</dbReference>
<dbReference type="eggNOG" id="COG0313">
    <property type="taxonomic scope" value="Bacteria"/>
</dbReference>
<dbReference type="Proteomes" id="UP000027088">
    <property type="component" value="Chromosome"/>
</dbReference>
<dbReference type="Pfam" id="PF00590">
    <property type="entry name" value="TP_methylase"/>
    <property type="match status" value="1"/>
</dbReference>
<dbReference type="SUPFAM" id="SSF53790">
    <property type="entry name" value="Tetrapyrrole methylase"/>
    <property type="match status" value="1"/>
</dbReference>
<comment type="subcellular location">
    <subcellularLocation>
        <location evidence="1">Cytoplasm</location>
    </subcellularLocation>
</comment>
<dbReference type="HAMAP" id="MF_01877">
    <property type="entry name" value="16SrRNA_methyltr_I"/>
    <property type="match status" value="1"/>
</dbReference>
<keyword evidence="1" id="KW-0949">S-adenosyl-L-methionine</keyword>
<dbReference type="PANTHER" id="PTHR46111:SF1">
    <property type="entry name" value="RIBOSOMAL RNA SMALL SUBUNIT METHYLTRANSFERASE I"/>
    <property type="match status" value="1"/>
</dbReference>
<keyword evidence="1" id="KW-0698">rRNA processing</keyword>
<dbReference type="InterPro" id="IPR018063">
    <property type="entry name" value="SAM_MeTrfase_RsmI_CS"/>
</dbReference>
<comment type="catalytic activity">
    <reaction evidence="1">
        <text>cytidine(1402) in 16S rRNA + S-adenosyl-L-methionine = 2'-O-methylcytidine(1402) in 16S rRNA + S-adenosyl-L-homocysteine + H(+)</text>
        <dbReference type="Rhea" id="RHEA:42924"/>
        <dbReference type="Rhea" id="RHEA-COMP:10285"/>
        <dbReference type="Rhea" id="RHEA-COMP:10286"/>
        <dbReference type="ChEBI" id="CHEBI:15378"/>
        <dbReference type="ChEBI" id="CHEBI:57856"/>
        <dbReference type="ChEBI" id="CHEBI:59789"/>
        <dbReference type="ChEBI" id="CHEBI:74495"/>
        <dbReference type="ChEBI" id="CHEBI:82748"/>
        <dbReference type="EC" id="2.1.1.198"/>
    </reaction>
</comment>
<dbReference type="NCBIfam" id="TIGR00096">
    <property type="entry name" value="16S rRNA (cytidine(1402)-2'-O)-methyltransferase"/>
    <property type="match status" value="1"/>
</dbReference>
<dbReference type="EC" id="2.1.1.198" evidence="1"/>
<dbReference type="RefSeq" id="WP_038562169.1">
    <property type="nucleotide sequence ID" value="NZ_AP018940.1"/>
</dbReference>
<sequence>MSKIYIVGTPIGNLKDITLRALETLASVDLIACEDTRVSAKLLNHYQINKKLVSYSKINESKSAEYIIDTIIKNNLNLALISDAGMPLVSDPGFELIKLARAKNIDVILIPGVNAAISTFSLCALSQTFIFHGFPKEKRIQRQTHFQSLDTQNAHIFYVSPHKLDNFLDDIESVWGEKIELFIARELTKIHETTYCGNITQIRQTLDTTSKKGEFTIAVKIHEVKKEKINKYKHFSKINNA</sequence>
<accession>A0A059XMH0</accession>
<comment type="similarity">
    <text evidence="1">Belongs to the methyltransferase superfamily. RsmI family.</text>
</comment>